<reference evidence="1" key="1">
    <citation type="submission" date="2023-11" db="EMBL/GenBank/DDBJ databases">
        <authorList>
            <person name="Poullet M."/>
        </authorList>
    </citation>
    <scope>NUCLEOTIDE SEQUENCE</scope>
    <source>
        <strain evidence="1">E1834</strain>
    </source>
</reference>
<comment type="caution">
    <text evidence="1">The sequence shown here is derived from an EMBL/GenBank/DDBJ whole genome shotgun (WGS) entry which is preliminary data.</text>
</comment>
<dbReference type="Proteomes" id="UP001497535">
    <property type="component" value="Unassembled WGS sequence"/>
</dbReference>
<gene>
    <name evidence="1" type="ORF">MENTE1834_LOCUS14238</name>
</gene>
<organism evidence="1 2">
    <name type="scientific">Meloidogyne enterolobii</name>
    <name type="common">Root-knot nematode worm</name>
    <name type="synonym">Meloidogyne mayaguensis</name>
    <dbReference type="NCBI Taxonomy" id="390850"/>
    <lineage>
        <taxon>Eukaryota</taxon>
        <taxon>Metazoa</taxon>
        <taxon>Ecdysozoa</taxon>
        <taxon>Nematoda</taxon>
        <taxon>Chromadorea</taxon>
        <taxon>Rhabditida</taxon>
        <taxon>Tylenchina</taxon>
        <taxon>Tylenchomorpha</taxon>
        <taxon>Tylenchoidea</taxon>
        <taxon>Meloidogynidae</taxon>
        <taxon>Meloidogyninae</taxon>
        <taxon>Meloidogyne</taxon>
    </lineage>
</organism>
<dbReference type="EMBL" id="CAVMJV010000015">
    <property type="protein sequence ID" value="CAK5053845.1"/>
    <property type="molecule type" value="Genomic_DNA"/>
</dbReference>
<proteinExistence type="predicted"/>
<evidence type="ECO:0000313" key="2">
    <source>
        <dbReference type="Proteomes" id="UP001497535"/>
    </source>
</evidence>
<sequence length="60" mass="7092">MILEGDFTGKKLWRVLRIDICGQTSFGCFGYINVSLLIIGIFVFNLHIFKNFLKYFWKIL</sequence>
<name>A0ACB0YNF6_MELEN</name>
<keyword evidence="2" id="KW-1185">Reference proteome</keyword>
<accession>A0ACB0YNF6</accession>
<evidence type="ECO:0000313" key="1">
    <source>
        <dbReference type="EMBL" id="CAK5053845.1"/>
    </source>
</evidence>
<protein>
    <submittedName>
        <fullName evidence="1">Uncharacterized protein</fullName>
    </submittedName>
</protein>